<dbReference type="Pfam" id="PF00150">
    <property type="entry name" value="Cellulase"/>
    <property type="match status" value="1"/>
</dbReference>
<feature type="domain" description="Glycoside hydrolase family 5 C-terminal" evidence="7">
    <location>
        <begin position="421"/>
        <end position="503"/>
    </location>
</feature>
<dbReference type="InterPro" id="IPR041036">
    <property type="entry name" value="GH5_C"/>
</dbReference>
<evidence type="ECO:0000256" key="3">
    <source>
        <dbReference type="ARBA" id="ARBA00023295"/>
    </source>
</evidence>
<dbReference type="InterPro" id="IPR018087">
    <property type="entry name" value="Glyco_hydro_5_CS"/>
</dbReference>
<gene>
    <name evidence="8" type="ORF">OJ254_28875</name>
</gene>
<evidence type="ECO:0000256" key="1">
    <source>
        <dbReference type="ARBA" id="ARBA00005641"/>
    </source>
</evidence>
<dbReference type="PANTHER" id="PTHR31308">
    <property type="match status" value="1"/>
</dbReference>
<comment type="similarity">
    <text evidence="1 4">Belongs to the glycosyl hydrolase 5 (cellulase A) family.</text>
</comment>
<evidence type="ECO:0000256" key="5">
    <source>
        <dbReference type="SAM" id="MobiDB-lite"/>
    </source>
</evidence>
<feature type="compositionally biased region" description="Basic residues" evidence="5">
    <location>
        <begin position="38"/>
        <end position="53"/>
    </location>
</feature>
<organism evidence="8 9">
    <name type="scientific">Streptomyces endophytica</name>
    <dbReference type="NCBI Taxonomy" id="2991496"/>
    <lineage>
        <taxon>Bacteria</taxon>
        <taxon>Bacillati</taxon>
        <taxon>Actinomycetota</taxon>
        <taxon>Actinomycetes</taxon>
        <taxon>Kitasatosporales</taxon>
        <taxon>Streptomycetaceae</taxon>
        <taxon>Streptomyces</taxon>
    </lineage>
</organism>
<keyword evidence="3 4" id="KW-0326">Glycosidase</keyword>
<dbReference type="InterPro" id="IPR017853">
    <property type="entry name" value="GH"/>
</dbReference>
<dbReference type="Pfam" id="PF18564">
    <property type="entry name" value="Glyco_hydro_5_C"/>
    <property type="match status" value="1"/>
</dbReference>
<evidence type="ECO:0000259" key="6">
    <source>
        <dbReference type="Pfam" id="PF00150"/>
    </source>
</evidence>
<keyword evidence="2 4" id="KW-0378">Hydrolase</keyword>
<feature type="domain" description="Glycoside hydrolase family 5" evidence="6">
    <location>
        <begin position="81"/>
        <end position="397"/>
    </location>
</feature>
<dbReference type="PANTHER" id="PTHR31308:SF3">
    <property type="entry name" value="ENDOGLYCOCERAMIDASE"/>
    <property type="match status" value="1"/>
</dbReference>
<dbReference type="InterPro" id="IPR001547">
    <property type="entry name" value="Glyco_hydro_5"/>
</dbReference>
<evidence type="ECO:0000256" key="2">
    <source>
        <dbReference type="ARBA" id="ARBA00022801"/>
    </source>
</evidence>
<keyword evidence="9" id="KW-1185">Reference proteome</keyword>
<dbReference type="Gene3D" id="2.60.40.1180">
    <property type="entry name" value="Golgi alpha-mannosidase II"/>
    <property type="match status" value="1"/>
</dbReference>
<feature type="region of interest" description="Disordered" evidence="5">
    <location>
        <begin position="1"/>
        <end position="72"/>
    </location>
</feature>
<protein>
    <submittedName>
        <fullName evidence="8">Cellulase family glycosylhydrolase</fullName>
    </submittedName>
</protein>
<evidence type="ECO:0000259" key="7">
    <source>
        <dbReference type="Pfam" id="PF18564"/>
    </source>
</evidence>
<dbReference type="Proteomes" id="UP001164959">
    <property type="component" value="Chromosome"/>
</dbReference>
<dbReference type="PROSITE" id="PS00659">
    <property type="entry name" value="GLYCOSYL_HYDROL_F5"/>
    <property type="match status" value="1"/>
</dbReference>
<proteinExistence type="inferred from homology"/>
<accession>A0ABY6PIC4</accession>
<dbReference type="SUPFAM" id="SSF51445">
    <property type="entry name" value="(Trans)glycosidases"/>
    <property type="match status" value="1"/>
</dbReference>
<evidence type="ECO:0000313" key="8">
    <source>
        <dbReference type="EMBL" id="UZJ33561.1"/>
    </source>
</evidence>
<dbReference type="Gene3D" id="3.20.20.80">
    <property type="entry name" value="Glycosidases"/>
    <property type="match status" value="1"/>
</dbReference>
<name>A0ABY6PIC4_9ACTN</name>
<sequence length="506" mass="56999">MKAWELHPPASSIRPASSTSPKPPSSKGARHALDLPRRLRRPRRGRPLARRPPHAGPGPPRPRPRPRPDRVTVGDRTYIADDQGRALQWRGFNLADKSSRGTHAFADIHESDLKDMAGRGFNLARLAFFWDDLEPTPGHYDRGYLTKMRRILDWAGRYHIKVILDAHQDVYGPHFGSRGVPDWATRDEGLPFEPKPDDWFSEYFEPSVQTAFDHLYKDADFRAAHARMWMTVASALGRHPALLGYDLMNEPFAKFLAGEDLPTAAARFEATELTELWNRLARAIRLVDHRSWVFVEPTVIVGVGVPTQMGHIDDPHAGYAPHFYETAMETGADYDPNGTFIPAYEAAISDYPTRHRMPVIVGEWGGNPYLPHARQFVTDMTASLDRFSSGWTWWQWCRGGGYCFLDRAGVAKPNAQLLVQPYARAVAGDPLKYAYDPATRTYTLTFRTRHNAKGPTRITVPSDTYPGGYRVDVQGSKASWDDHGQTVSVHTHGRAGATYRVTITPR</sequence>
<dbReference type="InterPro" id="IPR013780">
    <property type="entry name" value="Glyco_hydro_b"/>
</dbReference>
<dbReference type="InterPro" id="IPR052066">
    <property type="entry name" value="Glycosphingolipid_Hydrolases"/>
</dbReference>
<reference evidence="8" key="1">
    <citation type="submission" date="2022-11" db="EMBL/GenBank/DDBJ databases">
        <title>Identification and genomic analyses of a novel endophytic actinobacterium Streptomyces endophytica sp. nov. with potential for biocontrol of Yam anthracnose.</title>
        <authorList>
            <person name="Huang X."/>
        </authorList>
    </citation>
    <scope>NUCLEOTIDE SEQUENCE</scope>
    <source>
        <strain evidence="8">HNM0140</strain>
    </source>
</reference>
<evidence type="ECO:0000313" key="9">
    <source>
        <dbReference type="Proteomes" id="UP001164959"/>
    </source>
</evidence>
<dbReference type="EMBL" id="CP110636">
    <property type="protein sequence ID" value="UZJ33561.1"/>
    <property type="molecule type" value="Genomic_DNA"/>
</dbReference>
<evidence type="ECO:0000256" key="4">
    <source>
        <dbReference type="RuleBase" id="RU361153"/>
    </source>
</evidence>